<keyword evidence="3 7" id="KW-0853">WD repeat</keyword>
<evidence type="ECO:0000256" key="8">
    <source>
        <dbReference type="RuleBase" id="RU365004"/>
    </source>
</evidence>
<dbReference type="PROSITE" id="PS00678">
    <property type="entry name" value="WD_REPEATS_1"/>
    <property type="match status" value="1"/>
</dbReference>
<dbReference type="InterPro" id="IPR019775">
    <property type="entry name" value="WD40_repeat_CS"/>
</dbReference>
<accession>A0A068SGG2</accession>
<dbReference type="GO" id="GO:2000001">
    <property type="term" value="P:regulation of DNA damage checkpoint"/>
    <property type="evidence" value="ECO:0007669"/>
    <property type="project" value="TreeGrafter"/>
</dbReference>
<keyword evidence="5 8" id="KW-0227">DNA damage</keyword>
<dbReference type="InterPro" id="IPR015943">
    <property type="entry name" value="WD40/YVTN_repeat-like_dom_sf"/>
</dbReference>
<protein>
    <recommendedName>
        <fullName evidence="2 8">DNA damage-binding protein CMR1</fullName>
    </recommendedName>
</protein>
<dbReference type="Gene3D" id="2.130.10.10">
    <property type="entry name" value="YVTN repeat-like/Quinoprotein amine dehydrogenase"/>
    <property type="match status" value="1"/>
</dbReference>
<sequence>MPLSEYEKKRLENIKRNQELLRELEIPQLDPLRKRSATPIKKHTPKKAPKKEKQEPTRQSARLRGIKAENVPPPKSEPSLYRSSEKKVERIDRLDDDQQQEFLAILRQMPNTRPAPREASKQDVETQSTLRNQLEGLEIRHEWATVKVTPDRINCSVFHPSSGKILACAGDTAGNLGFWDVNGTKENEFDDEKDPVIYAYRPHTRTVTDLHFDPTDISKLYTSSYDGTIQYFDMQQASFHSVSVDSYSFTNFDFCDKKIWFSTSDGEVGSYDLRSNKTHVHELRQKKIGCIHINPKKTHLLAAASNDRTLTIWDARSLKSPLHEVEHGYAVTSAYWSPLGNKLATTSYDDHVRVFDLDESDDLSLLSAIPHNNHTGKWVTMFRTRWNQNPAATSHQHFIVGNMKRTIDFFSGETGQEMCALSDPDRLTAIQAVAIFHPSTEKTLVATGNASGRMACWS</sequence>
<feature type="compositionally biased region" description="Basic and acidic residues" evidence="9">
    <location>
        <begin position="83"/>
        <end position="93"/>
    </location>
</feature>
<evidence type="ECO:0000256" key="4">
    <source>
        <dbReference type="ARBA" id="ARBA00022737"/>
    </source>
</evidence>
<dbReference type="EMBL" id="CBTN010000115">
    <property type="protein sequence ID" value="CDH60917.1"/>
    <property type="molecule type" value="Genomic_DNA"/>
</dbReference>
<dbReference type="PROSITE" id="PS50082">
    <property type="entry name" value="WD_REPEATS_2"/>
    <property type="match status" value="2"/>
</dbReference>
<evidence type="ECO:0000256" key="1">
    <source>
        <dbReference type="ARBA" id="ARBA00005434"/>
    </source>
</evidence>
<dbReference type="SMART" id="SM00320">
    <property type="entry name" value="WD40"/>
    <property type="match status" value="5"/>
</dbReference>
<dbReference type="PANTHER" id="PTHR14773">
    <property type="entry name" value="WD REPEAT-CONTAINING PROTEIN 76"/>
    <property type="match status" value="1"/>
</dbReference>
<dbReference type="InterPro" id="IPR001680">
    <property type="entry name" value="WD40_rpt"/>
</dbReference>
<evidence type="ECO:0000256" key="7">
    <source>
        <dbReference type="PROSITE-ProRule" id="PRU00221"/>
    </source>
</evidence>
<dbReference type="GO" id="GO:0005634">
    <property type="term" value="C:nucleus"/>
    <property type="evidence" value="ECO:0007669"/>
    <property type="project" value="TreeGrafter"/>
</dbReference>
<keyword evidence="11" id="KW-1185">Reference proteome</keyword>
<keyword evidence="4" id="KW-0677">Repeat</keyword>
<dbReference type="InterPro" id="IPR036322">
    <property type="entry name" value="WD40_repeat_dom_sf"/>
</dbReference>
<feature type="repeat" description="WD" evidence="7">
    <location>
        <begin position="324"/>
        <end position="365"/>
    </location>
</feature>
<dbReference type="STRING" id="1263082.A0A068SGG2"/>
<evidence type="ECO:0000313" key="11">
    <source>
        <dbReference type="Proteomes" id="UP000027586"/>
    </source>
</evidence>
<dbReference type="VEuPathDB" id="FungiDB:LCOR_11694.1"/>
<dbReference type="InterPro" id="IPR050853">
    <property type="entry name" value="WD_repeat_DNA-damage-binding"/>
</dbReference>
<reference evidence="10" key="1">
    <citation type="submission" date="2013-08" db="EMBL/GenBank/DDBJ databases">
        <title>Gene expansion shapes genome architecture in the human pathogen Lichtheimia corymbifera: an evolutionary genomics analysis in the ancient terrestrial Mucorales (Mucoromycotina).</title>
        <authorList>
            <person name="Schwartze V.U."/>
            <person name="Winter S."/>
            <person name="Shelest E."/>
            <person name="Marcet-Houben M."/>
            <person name="Horn F."/>
            <person name="Wehner S."/>
            <person name="Hoffmann K."/>
            <person name="Riege K."/>
            <person name="Sammeth M."/>
            <person name="Nowrousian M."/>
            <person name="Valiante V."/>
            <person name="Linde J."/>
            <person name="Jacobsen I.D."/>
            <person name="Marz M."/>
            <person name="Brakhage A.A."/>
            <person name="Gabaldon T."/>
            <person name="Bocker S."/>
            <person name="Voigt K."/>
        </authorList>
    </citation>
    <scope>NUCLEOTIDE SEQUENCE [LARGE SCALE GENOMIC DNA]</scope>
    <source>
        <strain evidence="10">FSU 9682</strain>
    </source>
</reference>
<proteinExistence type="inferred from homology"/>
<comment type="function">
    <text evidence="8">DNA-binding protein that binds to both single- and double-stranded DNA. Binds preferentially to UV-damaged DNA. May be involved in DNA-metabolic processes.</text>
</comment>
<dbReference type="SUPFAM" id="SSF50978">
    <property type="entry name" value="WD40 repeat-like"/>
    <property type="match status" value="1"/>
</dbReference>
<evidence type="ECO:0000313" key="10">
    <source>
        <dbReference type="EMBL" id="CDH60917.1"/>
    </source>
</evidence>
<feature type="compositionally biased region" description="Basic residues" evidence="9">
    <location>
        <begin position="34"/>
        <end position="50"/>
    </location>
</feature>
<name>A0A068SGG2_9FUNG</name>
<keyword evidence="6 8" id="KW-0238">DNA-binding</keyword>
<evidence type="ECO:0000256" key="3">
    <source>
        <dbReference type="ARBA" id="ARBA00022574"/>
    </source>
</evidence>
<evidence type="ECO:0000256" key="9">
    <source>
        <dbReference type="SAM" id="MobiDB-lite"/>
    </source>
</evidence>
<dbReference type="OrthoDB" id="9890280at2759"/>
<dbReference type="Proteomes" id="UP000027586">
    <property type="component" value="Unassembled WGS sequence"/>
</dbReference>
<dbReference type="Pfam" id="PF00400">
    <property type="entry name" value="WD40"/>
    <property type="match status" value="3"/>
</dbReference>
<dbReference type="PANTHER" id="PTHR14773:SF0">
    <property type="entry name" value="WD REPEAT-CONTAINING PROTEIN 76"/>
    <property type="match status" value="1"/>
</dbReference>
<feature type="region of interest" description="Disordered" evidence="9">
    <location>
        <begin position="22"/>
        <end position="93"/>
    </location>
</feature>
<dbReference type="AlphaFoldDB" id="A0A068SGG2"/>
<dbReference type="GO" id="GO:0006974">
    <property type="term" value="P:DNA damage response"/>
    <property type="evidence" value="ECO:0007669"/>
    <property type="project" value="UniProtKB-KW"/>
</dbReference>
<comment type="similarity">
    <text evidence="1 8">Belongs to the WD repeat DDB2/WDR76 family.</text>
</comment>
<gene>
    <name evidence="10" type="ORF">LCOR_11694.1</name>
</gene>
<evidence type="ECO:0000256" key="6">
    <source>
        <dbReference type="ARBA" id="ARBA00023125"/>
    </source>
</evidence>
<organism evidence="10 11">
    <name type="scientific">Lichtheimia corymbifera JMRC:FSU:9682</name>
    <dbReference type="NCBI Taxonomy" id="1263082"/>
    <lineage>
        <taxon>Eukaryota</taxon>
        <taxon>Fungi</taxon>
        <taxon>Fungi incertae sedis</taxon>
        <taxon>Mucoromycota</taxon>
        <taxon>Mucoromycotina</taxon>
        <taxon>Mucoromycetes</taxon>
        <taxon>Mucorales</taxon>
        <taxon>Lichtheimiaceae</taxon>
        <taxon>Lichtheimia</taxon>
    </lineage>
</organism>
<evidence type="ECO:0000256" key="2">
    <source>
        <dbReference type="ARBA" id="ARBA00021132"/>
    </source>
</evidence>
<dbReference type="GO" id="GO:0003677">
    <property type="term" value="F:DNA binding"/>
    <property type="evidence" value="ECO:0007669"/>
    <property type="project" value="UniProtKB-UniRule"/>
</dbReference>
<comment type="caution">
    <text evidence="10">The sequence shown here is derived from an EMBL/GenBank/DDBJ whole genome shotgun (WGS) entry which is preliminary data.</text>
</comment>
<evidence type="ECO:0000256" key="5">
    <source>
        <dbReference type="ARBA" id="ARBA00022763"/>
    </source>
</evidence>
<feature type="repeat" description="WD" evidence="7">
    <location>
        <begin position="200"/>
        <end position="242"/>
    </location>
</feature>